<evidence type="ECO:0000313" key="1">
    <source>
        <dbReference type="EMBL" id="KKK56004.1"/>
    </source>
</evidence>
<reference evidence="1" key="1">
    <citation type="journal article" date="2015" name="Nature">
        <title>Complex archaea that bridge the gap between prokaryotes and eukaryotes.</title>
        <authorList>
            <person name="Spang A."/>
            <person name="Saw J.H."/>
            <person name="Jorgensen S.L."/>
            <person name="Zaremba-Niedzwiedzka K."/>
            <person name="Martijn J."/>
            <person name="Lind A.E."/>
            <person name="van Eijk R."/>
            <person name="Schleper C."/>
            <person name="Guy L."/>
            <person name="Ettema T.J."/>
        </authorList>
    </citation>
    <scope>NUCLEOTIDE SEQUENCE</scope>
</reference>
<sequence length="28" mass="3271">IYCDVIDTIDSIGYIEVFEKECVSLWNC</sequence>
<feature type="non-terminal residue" evidence="1">
    <location>
        <position position="1"/>
    </location>
</feature>
<dbReference type="EMBL" id="LAZR01065210">
    <property type="protein sequence ID" value="KKK56004.1"/>
    <property type="molecule type" value="Genomic_DNA"/>
</dbReference>
<gene>
    <name evidence="1" type="ORF">LCGC14_3068890</name>
</gene>
<protein>
    <submittedName>
        <fullName evidence="1">Uncharacterized protein</fullName>
    </submittedName>
</protein>
<proteinExistence type="predicted"/>
<name>A0A0F8YPC7_9ZZZZ</name>
<organism evidence="1">
    <name type="scientific">marine sediment metagenome</name>
    <dbReference type="NCBI Taxonomy" id="412755"/>
    <lineage>
        <taxon>unclassified sequences</taxon>
        <taxon>metagenomes</taxon>
        <taxon>ecological metagenomes</taxon>
    </lineage>
</organism>
<accession>A0A0F8YPC7</accession>
<comment type="caution">
    <text evidence="1">The sequence shown here is derived from an EMBL/GenBank/DDBJ whole genome shotgun (WGS) entry which is preliminary data.</text>
</comment>
<dbReference type="AlphaFoldDB" id="A0A0F8YPC7"/>